<name>A0A1H9KP06_9BACT</name>
<evidence type="ECO:0000313" key="3">
    <source>
        <dbReference type="EMBL" id="SER00896.1"/>
    </source>
</evidence>
<reference evidence="4" key="1">
    <citation type="submission" date="2016-10" db="EMBL/GenBank/DDBJ databases">
        <authorList>
            <person name="Varghese N."/>
            <person name="Submissions S."/>
        </authorList>
    </citation>
    <scope>NUCLEOTIDE SEQUENCE [LARGE SCALE GENOMIC DNA]</scope>
    <source>
        <strain evidence="4">DSM 24740</strain>
    </source>
</reference>
<feature type="chain" id="PRO_5011594217" evidence="2">
    <location>
        <begin position="24"/>
        <end position="1559"/>
    </location>
</feature>
<evidence type="ECO:0000313" key="4">
    <source>
        <dbReference type="Proteomes" id="UP000199021"/>
    </source>
</evidence>
<evidence type="ECO:0000256" key="1">
    <source>
        <dbReference type="SAM" id="MobiDB-lite"/>
    </source>
</evidence>
<feature type="signal peptide" evidence="2">
    <location>
        <begin position="1"/>
        <end position="23"/>
    </location>
</feature>
<gene>
    <name evidence="3" type="ORF">SAMN05444359_12155</name>
</gene>
<dbReference type="Proteomes" id="UP000199021">
    <property type="component" value="Unassembled WGS sequence"/>
</dbReference>
<accession>A0A1H9KP06</accession>
<dbReference type="EMBL" id="FOFB01000021">
    <property type="protein sequence ID" value="SER00896.1"/>
    <property type="molecule type" value="Genomic_DNA"/>
</dbReference>
<feature type="region of interest" description="Disordered" evidence="1">
    <location>
        <begin position="1287"/>
        <end position="1317"/>
    </location>
</feature>
<dbReference type="OrthoDB" id="1465441at2"/>
<protein>
    <submittedName>
        <fullName evidence="3">Uncharacterized protein</fullName>
    </submittedName>
</protein>
<proteinExistence type="predicted"/>
<dbReference type="InParanoid" id="A0A1H9KP06"/>
<dbReference type="RefSeq" id="WP_090170995.1">
    <property type="nucleotide sequence ID" value="NZ_FOFB01000021.1"/>
</dbReference>
<dbReference type="STRING" id="478744.SAMN05444359_12155"/>
<keyword evidence="2" id="KW-0732">Signal</keyword>
<organism evidence="3 4">
    <name type="scientific">Neolewinella agarilytica</name>
    <dbReference type="NCBI Taxonomy" id="478744"/>
    <lineage>
        <taxon>Bacteria</taxon>
        <taxon>Pseudomonadati</taxon>
        <taxon>Bacteroidota</taxon>
        <taxon>Saprospiria</taxon>
        <taxon>Saprospirales</taxon>
        <taxon>Lewinellaceae</taxon>
        <taxon>Neolewinella</taxon>
    </lineage>
</organism>
<sequence length="1559" mass="173118">MRFFLISSLFLISLAPLFSQNLAEFDLSSNDLTAFTEALEKHMNDSGNKTAKDAFANFSGVFFGGGFSEDHQKRIAATAVNLAKKRISPTNGFPQYLDLLANLSGLEGPAAERFVEFHDAFDQLLLLEGVRTAKIVKTLSTAEAYLRANRFVPAEKETRWEVVGGTPHFLFDEGVMMKIDTVRQLKAFGKSDTLTIQETELLVDLSEGTVRGKGGRTDWQRQGLSEDIFALLVSYSLNVNRMIYKADSAHLQYPEYFESVLVGSFSDKIQQGGARAGSEYPQFISDDGFVEIENVGEGIDLMGNFELRGATVYAIGSKGRKSQVTLKIEVEGENKTVRGEADRFTIKQGELIAGQGVATTIYIGEDSLYHPSVTMRVDVPERIVGLTRTESSSDQSPFHHSLNRMNIYADHLDIYLDADSVVVGKKTVSFQEKSDVIFESEEFYSEREYDFVRDIARSNPLDIIYAYRQGPEGGNDLIDGNVLAQKFKPNFTVADIRPLLFDLQSRGFLLYDADTDLVKLLPKLAHFVQASREEIDYDKLRLISRTSKINAVLNLKTGEIRIDQVQPVQFNREKQIAIKPLGDQLIVRGNRDFDFSGEIYAGGMVFTGKDFHFNYDPYYIKMDSVRYFDLFLPVDDIIGEGMERQSTGSRIEHLSGYLLIDAPKNKSGTEDIAYFPSLQTKSPSYIYYDRADSSAHYSRDSFYFELAPFSLNGMDSLLAGEVELKGQLNSGGIFPNFEESLTIQEDGSLGFITETEAGGQSTYGNRGKYEGEIVLSNRGLEGKGKLNYLEAEIESEDLSFQLDRTTASARSFALEEKVTGAREVPQVRGTEVNIEFKPYGDSLVVNSVKDAPFEMFTSNEHSFDGGLVLTPEALKGNGRLDWPAANMSSKDMDFSTFGASADTASVGIKSLESDDRLALRTSNVKANIDFETQVASFENNSTELSTALPYNQFKTSIDRFDWDMAGGNITFQAEIGKNRFTSTHPDQDELTFTGTEATYDINTSILDVEGVPFIMAADAKIFPGDGKVKVDPGAKIEELTNARIVADTLNEYHVINKATVQLLGRKEYRASGFYEYNVGPHTQEVELQEIIGTRIGKGKRGEKATATRATATINEGTTFYVDNKTRFYGTMNLDASSKTLLFDGYAKIEADKFPGARWFTVRSEGDKKDLTLAIRSPKDRDGVPLFTGIYLSKPRRRVYPSMVEILDFRKDHPILDANGLVNYDEENDVFSFGDSLRIFNPDHIGGNLMKFDNANGTISGDGELGLGGRLKYISMKSYGSIAMDMPSQARGGVEADPEPTPDPEPETEKEKSDSPNNMFLLEEEVKPKEDTPASGVGAEITIDAPIEEAYPDVVIKAMTAIDLVFPDKLVNMMATDLVSGAYAAPGLNLVTDAKFYKAGLKTLFPAGKDLETAEASLAAGVLNVPRKINEHTFLFSQLNMKWSTDYQSFVTTEKYSGLASIRGNQISKMLEVHAEVKMPSGGDDRLYIYIKSPSELYYFFGFKDGILNVVSNNTQFMNELEGMKAKDMVMKMKDGETYEILPVSPGTAQTFLRRVESAF</sequence>
<evidence type="ECO:0000256" key="2">
    <source>
        <dbReference type="SAM" id="SignalP"/>
    </source>
</evidence>
<keyword evidence="4" id="KW-1185">Reference proteome</keyword>
<feature type="compositionally biased region" description="Acidic residues" evidence="1">
    <location>
        <begin position="1295"/>
        <end position="1305"/>
    </location>
</feature>